<keyword evidence="1" id="KW-1133">Transmembrane helix</keyword>
<feature type="transmembrane region" description="Helical" evidence="1">
    <location>
        <begin position="311"/>
        <end position="334"/>
    </location>
</feature>
<feature type="transmembrane region" description="Helical" evidence="1">
    <location>
        <begin position="182"/>
        <end position="200"/>
    </location>
</feature>
<comment type="caution">
    <text evidence="4">The sequence shown here is derived from an EMBL/GenBank/DDBJ whole genome shotgun (WGS) entry which is preliminary data.</text>
</comment>
<evidence type="ECO:0000313" key="4">
    <source>
        <dbReference type="EMBL" id="GGZ86941.1"/>
    </source>
</evidence>
<dbReference type="InterPro" id="IPR049177">
    <property type="entry name" value="MgtC_SapB_SrpB_YhiD_N"/>
</dbReference>
<evidence type="ECO:0000313" key="5">
    <source>
        <dbReference type="Proteomes" id="UP000634139"/>
    </source>
</evidence>
<keyword evidence="1" id="KW-0812">Transmembrane</keyword>
<dbReference type="EMBL" id="BMZD01000001">
    <property type="protein sequence ID" value="GGZ86941.1"/>
    <property type="molecule type" value="Genomic_DNA"/>
</dbReference>
<feature type="transmembrane region" description="Helical" evidence="1">
    <location>
        <begin position="241"/>
        <end position="266"/>
    </location>
</feature>
<evidence type="ECO:0000259" key="3">
    <source>
        <dbReference type="Pfam" id="PF13194"/>
    </source>
</evidence>
<reference evidence="4" key="2">
    <citation type="submission" date="2020-09" db="EMBL/GenBank/DDBJ databases">
        <authorList>
            <person name="Sun Q."/>
            <person name="Kim S."/>
        </authorList>
    </citation>
    <scope>NUCLEOTIDE SEQUENCE</scope>
    <source>
        <strain evidence="4">KCTC 32422</strain>
    </source>
</reference>
<dbReference type="Pfam" id="PF02308">
    <property type="entry name" value="MgtC"/>
    <property type="match status" value="1"/>
</dbReference>
<feature type="transmembrane region" description="Helical" evidence="1">
    <location>
        <begin position="206"/>
        <end position="229"/>
    </location>
</feature>
<protein>
    <submittedName>
        <fullName evidence="4">Membrane protein</fullName>
    </submittedName>
</protein>
<name>A0A918R8V4_9SPHN</name>
<feature type="transmembrane region" description="Helical" evidence="1">
    <location>
        <begin position="67"/>
        <end position="86"/>
    </location>
</feature>
<feature type="transmembrane region" description="Helical" evidence="1">
    <location>
        <begin position="373"/>
        <end position="396"/>
    </location>
</feature>
<gene>
    <name evidence="4" type="ORF">GCM10011617_01980</name>
</gene>
<accession>A0A918R8V4</accession>
<keyword evidence="1" id="KW-0472">Membrane</keyword>
<keyword evidence="5" id="KW-1185">Reference proteome</keyword>
<feature type="domain" description="MgtC/SapB/SrpB/YhiD N-terminal" evidence="2">
    <location>
        <begin position="16"/>
        <end position="139"/>
    </location>
</feature>
<dbReference type="PANTHER" id="PTHR39084:SF1">
    <property type="entry name" value="DUF4010 DOMAIN-CONTAINING PROTEIN"/>
    <property type="match status" value="1"/>
</dbReference>
<feature type="transmembrane region" description="Helical" evidence="1">
    <location>
        <begin position="402"/>
        <end position="423"/>
    </location>
</feature>
<dbReference type="AlphaFoldDB" id="A0A918R8V4"/>
<feature type="transmembrane region" description="Helical" evidence="1">
    <location>
        <begin position="43"/>
        <end position="61"/>
    </location>
</feature>
<proteinExistence type="predicted"/>
<feature type="transmembrane region" description="Helical" evidence="1">
    <location>
        <begin position="12"/>
        <end position="31"/>
    </location>
</feature>
<feature type="transmembrane region" description="Helical" evidence="1">
    <location>
        <begin position="272"/>
        <end position="291"/>
    </location>
</feature>
<reference evidence="4" key="1">
    <citation type="journal article" date="2014" name="Int. J. Syst. Evol. Microbiol.">
        <title>Complete genome sequence of Corynebacterium casei LMG S-19264T (=DSM 44701T), isolated from a smear-ripened cheese.</title>
        <authorList>
            <consortium name="US DOE Joint Genome Institute (JGI-PGF)"/>
            <person name="Walter F."/>
            <person name="Albersmeier A."/>
            <person name="Kalinowski J."/>
            <person name="Ruckert C."/>
        </authorList>
    </citation>
    <scope>NUCLEOTIDE SEQUENCE</scope>
    <source>
        <strain evidence="4">KCTC 32422</strain>
    </source>
</reference>
<evidence type="ECO:0000259" key="2">
    <source>
        <dbReference type="Pfam" id="PF02308"/>
    </source>
</evidence>
<dbReference type="InterPro" id="IPR025105">
    <property type="entry name" value="DUF4010"/>
</dbReference>
<dbReference type="PANTHER" id="PTHR39084">
    <property type="entry name" value="MEMBRANE PROTEIN-RELATED"/>
    <property type="match status" value="1"/>
</dbReference>
<sequence length="424" mass="43268">MELGTLLADPALTAIGLALALGLLVGVQRGWALRAEQDGARFAGIRTFGLLGLAGGIAGALQQRAEGLATVLLAATGALVVMGYWRSTQRNPSISGTASLVGLLTLACGFLAGSSSFALASAATGVMVMILAMRNQLHGWVGALDEREVLAIARFALIALVILPLLPNTPFGPYDAWRPRELWMVVVLVCGFSLAGYVAAKRLGESQATLATAAAGAVVSSTAVTAALASQLRGGDGDRAVLNAGIALASAVMFARVIVLTGALAGFALPTLALWATPGMLVSLIGTAWLIRRRQDGTHAGGAATTLRNPFAIKPALVLMVLVMVLSVVAHWVLERYGDAGLATVLALSGMVDVDSAIITMGHLPSGAIAPQIAALVLMPPILLNTLVKAGAALGMAGWRQAWPGAVVMAASCIAALGALPWLI</sequence>
<evidence type="ECO:0000256" key="1">
    <source>
        <dbReference type="SAM" id="Phobius"/>
    </source>
</evidence>
<feature type="domain" description="DUF4010" evidence="3">
    <location>
        <begin position="187"/>
        <end position="394"/>
    </location>
</feature>
<dbReference type="RefSeq" id="WP_189538558.1">
    <property type="nucleotide sequence ID" value="NZ_BMZD01000001.1"/>
</dbReference>
<feature type="transmembrane region" description="Helical" evidence="1">
    <location>
        <begin position="98"/>
        <end position="131"/>
    </location>
</feature>
<dbReference type="Proteomes" id="UP000634139">
    <property type="component" value="Unassembled WGS sequence"/>
</dbReference>
<feature type="transmembrane region" description="Helical" evidence="1">
    <location>
        <begin position="151"/>
        <end position="170"/>
    </location>
</feature>
<organism evidence="4 5">
    <name type="scientific">Novosphingobium arvoryzae</name>
    <dbReference type="NCBI Taxonomy" id="1256514"/>
    <lineage>
        <taxon>Bacteria</taxon>
        <taxon>Pseudomonadati</taxon>
        <taxon>Pseudomonadota</taxon>
        <taxon>Alphaproteobacteria</taxon>
        <taxon>Sphingomonadales</taxon>
        <taxon>Sphingomonadaceae</taxon>
        <taxon>Novosphingobium</taxon>
    </lineage>
</organism>
<dbReference type="Pfam" id="PF13194">
    <property type="entry name" value="DUF4010"/>
    <property type="match status" value="1"/>
</dbReference>